<sequence>MVFGEKKKTPRAVGSVETLIGSQVSIRGDVEFSGGLYVDGAIHGAVTAAADGPGAVLTLAEAGRIEGEVRAPVIILNGTLVGDVHAGQRVELGPTARVEGNIYYAVVEMIAGATVTGRLIHDDGKPRQLTGPGAENATAT</sequence>
<gene>
    <name evidence="2" type="ORF">WB794_06775</name>
</gene>
<dbReference type="PANTHER" id="PTHR35024:SF4">
    <property type="entry name" value="POLYMER-FORMING CYTOSKELETAL PROTEIN"/>
    <property type="match status" value="1"/>
</dbReference>
<dbReference type="PANTHER" id="PTHR35024">
    <property type="entry name" value="HYPOTHETICAL CYTOSOLIC PROTEIN"/>
    <property type="match status" value="1"/>
</dbReference>
<dbReference type="RefSeq" id="WP_337335090.1">
    <property type="nucleotide sequence ID" value="NZ_JBBDHC010000007.1"/>
</dbReference>
<evidence type="ECO:0000256" key="1">
    <source>
        <dbReference type="ARBA" id="ARBA00044755"/>
    </source>
</evidence>
<dbReference type="AlphaFoldDB" id="A0AAW9R209"/>
<name>A0AAW9R209_9GAMM</name>
<dbReference type="InterPro" id="IPR007607">
    <property type="entry name" value="BacA/B"/>
</dbReference>
<evidence type="ECO:0000313" key="2">
    <source>
        <dbReference type="EMBL" id="MEJ1249375.1"/>
    </source>
</evidence>
<dbReference type="Proteomes" id="UP001364472">
    <property type="component" value="Unassembled WGS sequence"/>
</dbReference>
<proteinExistence type="inferred from homology"/>
<organism evidence="2 3">
    <name type="scientific">Denitratimonas tolerans</name>
    <dbReference type="NCBI Taxonomy" id="1338420"/>
    <lineage>
        <taxon>Bacteria</taxon>
        <taxon>Pseudomonadati</taxon>
        <taxon>Pseudomonadota</taxon>
        <taxon>Gammaproteobacteria</taxon>
        <taxon>Lysobacterales</taxon>
        <taxon>Lysobacteraceae</taxon>
        <taxon>Denitratimonas</taxon>
    </lineage>
</organism>
<protein>
    <submittedName>
        <fullName evidence="2">Polymer-forming cytoskeletal protein</fullName>
    </submittedName>
</protein>
<comment type="similarity">
    <text evidence="1">Belongs to the bactofilin family.</text>
</comment>
<reference evidence="2 3" key="1">
    <citation type="journal article" date="2016" name="Antonie Van Leeuwenhoek">
        <title>Denitratimonas tolerans gen. nov., sp. nov., a denitrifying bacterium isolated from a bioreactor for tannery wastewater treatment.</title>
        <authorList>
            <person name="Han S.I."/>
            <person name="Kim J.O."/>
            <person name="Lee Y.R."/>
            <person name="Ekpeghere K.I."/>
            <person name="Koh S.C."/>
            <person name="Whang K.S."/>
        </authorList>
    </citation>
    <scope>NUCLEOTIDE SEQUENCE [LARGE SCALE GENOMIC DNA]</scope>
    <source>
        <strain evidence="2 3">KACC 17565</strain>
    </source>
</reference>
<dbReference type="Pfam" id="PF04519">
    <property type="entry name" value="Bactofilin"/>
    <property type="match status" value="1"/>
</dbReference>
<keyword evidence="3" id="KW-1185">Reference proteome</keyword>
<comment type="caution">
    <text evidence="2">The sequence shown here is derived from an EMBL/GenBank/DDBJ whole genome shotgun (WGS) entry which is preliminary data.</text>
</comment>
<accession>A0AAW9R209</accession>
<dbReference type="EMBL" id="JBBDHC010000007">
    <property type="protein sequence ID" value="MEJ1249375.1"/>
    <property type="molecule type" value="Genomic_DNA"/>
</dbReference>
<evidence type="ECO:0000313" key="3">
    <source>
        <dbReference type="Proteomes" id="UP001364472"/>
    </source>
</evidence>